<evidence type="ECO:0000256" key="5">
    <source>
        <dbReference type="ARBA" id="ARBA00023136"/>
    </source>
</evidence>
<gene>
    <name evidence="8" type="ORF">AAG570_002532</name>
</gene>
<evidence type="ECO:0000313" key="8">
    <source>
        <dbReference type="EMBL" id="KAL1123452.1"/>
    </source>
</evidence>
<keyword evidence="2" id="KW-0812">Transmembrane</keyword>
<dbReference type="PANTHER" id="PTHR24269">
    <property type="entry name" value="KREMEN PROTEIN"/>
    <property type="match status" value="1"/>
</dbReference>
<evidence type="ECO:0000256" key="3">
    <source>
        <dbReference type="ARBA" id="ARBA00022729"/>
    </source>
</evidence>
<keyword evidence="5" id="KW-0472">Membrane</keyword>
<dbReference type="EMBL" id="JBFDAA010000012">
    <property type="protein sequence ID" value="KAL1123452.1"/>
    <property type="molecule type" value="Genomic_DNA"/>
</dbReference>
<organism evidence="8 9">
    <name type="scientific">Ranatra chinensis</name>
    <dbReference type="NCBI Taxonomy" id="642074"/>
    <lineage>
        <taxon>Eukaryota</taxon>
        <taxon>Metazoa</taxon>
        <taxon>Ecdysozoa</taxon>
        <taxon>Arthropoda</taxon>
        <taxon>Hexapoda</taxon>
        <taxon>Insecta</taxon>
        <taxon>Pterygota</taxon>
        <taxon>Neoptera</taxon>
        <taxon>Paraneoptera</taxon>
        <taxon>Hemiptera</taxon>
        <taxon>Heteroptera</taxon>
        <taxon>Panheteroptera</taxon>
        <taxon>Nepomorpha</taxon>
        <taxon>Nepidae</taxon>
        <taxon>Ranatrinae</taxon>
        <taxon>Ranatra</taxon>
    </lineage>
</organism>
<evidence type="ECO:0000256" key="6">
    <source>
        <dbReference type="ARBA" id="ARBA00023180"/>
    </source>
</evidence>
<evidence type="ECO:0000313" key="9">
    <source>
        <dbReference type="Proteomes" id="UP001558652"/>
    </source>
</evidence>
<comment type="subcellular location">
    <subcellularLocation>
        <location evidence="1">Membrane</location>
        <topology evidence="1">Single-pass membrane protein</topology>
    </subcellularLocation>
</comment>
<keyword evidence="9" id="KW-1185">Reference proteome</keyword>
<reference evidence="8 9" key="1">
    <citation type="submission" date="2024-07" db="EMBL/GenBank/DDBJ databases">
        <title>Chromosome-level genome assembly of the water stick insect Ranatra chinensis (Heteroptera: Nepidae).</title>
        <authorList>
            <person name="Liu X."/>
        </authorList>
    </citation>
    <scope>NUCLEOTIDE SEQUENCE [LARGE SCALE GENOMIC DNA]</scope>
    <source>
        <strain evidence="8">Cailab_2021Rc</strain>
        <tissue evidence="8">Muscle</tissue>
    </source>
</reference>
<protein>
    <recommendedName>
        <fullName evidence="7">WSC domain-containing protein</fullName>
    </recommendedName>
</protein>
<evidence type="ECO:0000259" key="7">
    <source>
        <dbReference type="PROSITE" id="PS51212"/>
    </source>
</evidence>
<dbReference type="Proteomes" id="UP001558652">
    <property type="component" value="Unassembled WGS sequence"/>
</dbReference>
<dbReference type="Pfam" id="PF01822">
    <property type="entry name" value="WSC"/>
    <property type="match status" value="2"/>
</dbReference>
<dbReference type="PROSITE" id="PS51212">
    <property type="entry name" value="WSC"/>
    <property type="match status" value="2"/>
</dbReference>
<keyword evidence="6" id="KW-0325">Glycoprotein</keyword>
<feature type="domain" description="WSC" evidence="7">
    <location>
        <begin position="1"/>
        <end position="64"/>
    </location>
</feature>
<keyword evidence="4" id="KW-1133">Transmembrane helix</keyword>
<evidence type="ECO:0000256" key="4">
    <source>
        <dbReference type="ARBA" id="ARBA00022989"/>
    </source>
</evidence>
<dbReference type="GO" id="GO:0016020">
    <property type="term" value="C:membrane"/>
    <property type="evidence" value="ECO:0007669"/>
    <property type="project" value="UniProtKB-SubCell"/>
</dbReference>
<evidence type="ECO:0000256" key="1">
    <source>
        <dbReference type="ARBA" id="ARBA00004167"/>
    </source>
</evidence>
<accession>A0ABD0Y878</accession>
<dbReference type="InterPro" id="IPR002889">
    <property type="entry name" value="WSC_carb-bd"/>
</dbReference>
<proteinExistence type="predicted"/>
<feature type="domain" description="WSC" evidence="7">
    <location>
        <begin position="66"/>
        <end position="157"/>
    </location>
</feature>
<dbReference type="SMART" id="SM00321">
    <property type="entry name" value="WSC"/>
    <property type="match status" value="1"/>
</dbReference>
<keyword evidence="3" id="KW-0732">Signal</keyword>
<dbReference type="AlphaFoldDB" id="A0ABD0Y878"/>
<comment type="caution">
    <text evidence="8">The sequence shown here is derived from an EMBL/GenBank/DDBJ whole genome shotgun (WGS) entry which is preliminary data.</text>
</comment>
<sequence length="165" mass="18262">MESSKLTPGLCAQYCELRSYRFAGLQYRTQCFCGNHIENGQPAAAKDCHYSCPGDSSAKCGGDSEEYTYRGCYVDNVFRLLNGASMSSTKLAPVLCVYYCHSRSYQYAGLQYREQCFCSDELPQNKKVGEHECNSPCKGDSSQRCGGSRKLSVYIVSLAGNNVKI</sequence>
<dbReference type="PANTHER" id="PTHR24269:SF16">
    <property type="entry name" value="PROTEIN SLG1"/>
    <property type="match status" value="1"/>
</dbReference>
<evidence type="ECO:0000256" key="2">
    <source>
        <dbReference type="ARBA" id="ARBA00022692"/>
    </source>
</evidence>
<name>A0ABD0Y878_9HEMI</name>
<dbReference type="InterPro" id="IPR051836">
    <property type="entry name" value="Kremen_rcpt"/>
</dbReference>